<dbReference type="Pfam" id="PF08840">
    <property type="entry name" value="BAAT_C"/>
    <property type="match status" value="1"/>
</dbReference>
<dbReference type="PANTHER" id="PTHR10824:SF4">
    <property type="entry name" value="ACYL-COENZYME A THIOESTERASE 1-LIKE"/>
    <property type="match status" value="1"/>
</dbReference>
<dbReference type="GO" id="GO:0006637">
    <property type="term" value="P:acyl-CoA metabolic process"/>
    <property type="evidence" value="ECO:0007669"/>
    <property type="project" value="TreeGrafter"/>
</dbReference>
<dbReference type="InterPro" id="IPR029058">
    <property type="entry name" value="AB_hydrolase_fold"/>
</dbReference>
<evidence type="ECO:0000313" key="3">
    <source>
        <dbReference type="Proteomes" id="UP000674938"/>
    </source>
</evidence>
<dbReference type="Proteomes" id="UP000674938">
    <property type="component" value="Unassembled WGS sequence"/>
</dbReference>
<gene>
    <name evidence="2" type="ORF">I6N95_07840</name>
</gene>
<dbReference type="RefSeq" id="WP_209526433.1">
    <property type="nucleotide sequence ID" value="NZ_JAEEGA010000004.1"/>
</dbReference>
<dbReference type="EMBL" id="JAEEGA010000004">
    <property type="protein sequence ID" value="MBP1040912.1"/>
    <property type="molecule type" value="Genomic_DNA"/>
</dbReference>
<evidence type="ECO:0000313" key="2">
    <source>
        <dbReference type="EMBL" id="MBP1040912.1"/>
    </source>
</evidence>
<evidence type="ECO:0000259" key="1">
    <source>
        <dbReference type="Pfam" id="PF08840"/>
    </source>
</evidence>
<keyword evidence="3" id="KW-1185">Reference proteome</keyword>
<reference evidence="2" key="1">
    <citation type="submission" date="2020-12" db="EMBL/GenBank/DDBJ databases">
        <title>Vagococcus allomyrinae sp. nov. and Enterococcus lavae sp. nov., isolated from the larvae of Allomyrina dichotoma.</title>
        <authorList>
            <person name="Lee S.D."/>
        </authorList>
    </citation>
    <scope>NUCLEOTIDE SEQUENCE</scope>
    <source>
        <strain evidence="2">BWB3-3</strain>
    </source>
</reference>
<proteinExistence type="predicted"/>
<dbReference type="SUPFAM" id="SSF53474">
    <property type="entry name" value="alpha/beta-Hydrolases"/>
    <property type="match status" value="1"/>
</dbReference>
<dbReference type="GO" id="GO:0006631">
    <property type="term" value="P:fatty acid metabolic process"/>
    <property type="evidence" value="ECO:0007669"/>
    <property type="project" value="TreeGrafter"/>
</dbReference>
<dbReference type="InterPro" id="IPR014940">
    <property type="entry name" value="BAAT_C"/>
</dbReference>
<dbReference type="PANTHER" id="PTHR10824">
    <property type="entry name" value="ACYL-COENZYME A THIOESTERASE-RELATED"/>
    <property type="match status" value="1"/>
</dbReference>
<sequence length="287" mass="32138">MKTIQMTKTTINRDGFQGRYFASQQRDIALLVLGGSEGSVAFTNSVAKSFSAIGISALAVYYFRTIQTGCSLSNIPVETIEHAVNWLKNSGTKKIIVYGLSKGAELALLAASLIAEINGVIAVSGSCCIFEGLTWNLKSSGKSSWQWRDNEVPYVSTSGAVPSFFSTLIKNGEMNYFDSFNRLLEVEMTENTVIHVENIKGPILLLSAKEDVVWPSKRMNELIINRLEEKKFKYNYSHKTFSPASHFLTPTHQLIYSIFRLERNNKPLCRLARQQAFDCTLDFLADF</sequence>
<organism evidence="2 3">
    <name type="scientific">Vagococcus allomyrinae</name>
    <dbReference type="NCBI Taxonomy" id="2794353"/>
    <lineage>
        <taxon>Bacteria</taxon>
        <taxon>Bacillati</taxon>
        <taxon>Bacillota</taxon>
        <taxon>Bacilli</taxon>
        <taxon>Lactobacillales</taxon>
        <taxon>Enterococcaceae</taxon>
        <taxon>Vagococcus</taxon>
    </lineage>
</organism>
<accession>A0A940P3R8</accession>
<feature type="domain" description="BAAT/Acyl-CoA thioester hydrolase C-terminal" evidence="1">
    <location>
        <begin position="77"/>
        <end position="250"/>
    </location>
</feature>
<dbReference type="Gene3D" id="3.40.50.1820">
    <property type="entry name" value="alpha/beta hydrolase"/>
    <property type="match status" value="1"/>
</dbReference>
<protein>
    <recommendedName>
        <fullName evidence="1">BAAT/Acyl-CoA thioester hydrolase C-terminal domain-containing protein</fullName>
    </recommendedName>
</protein>
<dbReference type="GO" id="GO:0047617">
    <property type="term" value="F:fatty acyl-CoA hydrolase activity"/>
    <property type="evidence" value="ECO:0007669"/>
    <property type="project" value="TreeGrafter"/>
</dbReference>
<dbReference type="AlphaFoldDB" id="A0A940P3R8"/>
<comment type="caution">
    <text evidence="2">The sequence shown here is derived from an EMBL/GenBank/DDBJ whole genome shotgun (WGS) entry which is preliminary data.</text>
</comment>
<name>A0A940P3R8_9ENTE</name>